<dbReference type="GO" id="GO:0003824">
    <property type="term" value="F:catalytic activity"/>
    <property type="evidence" value="ECO:0007669"/>
    <property type="project" value="InterPro"/>
</dbReference>
<dbReference type="Proteomes" id="UP000054047">
    <property type="component" value="Unassembled WGS sequence"/>
</dbReference>
<accession>A0A0C2GSY5</accession>
<dbReference type="PROSITE" id="PS51340">
    <property type="entry name" value="MOSC"/>
    <property type="match status" value="1"/>
</dbReference>
<dbReference type="InterPro" id="IPR011037">
    <property type="entry name" value="Pyrv_Knase-like_insert_dom_sf"/>
</dbReference>
<evidence type="ECO:0000313" key="3">
    <source>
        <dbReference type="Proteomes" id="UP000054047"/>
    </source>
</evidence>
<name>A0A0C2GSY5_9BILA</name>
<protein>
    <submittedName>
        <fullName evidence="2">MOSC domain protein</fullName>
    </submittedName>
</protein>
<organism evidence="2 3">
    <name type="scientific">Ancylostoma duodenale</name>
    <dbReference type="NCBI Taxonomy" id="51022"/>
    <lineage>
        <taxon>Eukaryota</taxon>
        <taxon>Metazoa</taxon>
        <taxon>Ecdysozoa</taxon>
        <taxon>Nematoda</taxon>
        <taxon>Chromadorea</taxon>
        <taxon>Rhabditida</taxon>
        <taxon>Rhabditina</taxon>
        <taxon>Rhabditomorpha</taxon>
        <taxon>Strongyloidea</taxon>
        <taxon>Ancylostomatidae</taxon>
        <taxon>Ancylostomatinae</taxon>
        <taxon>Ancylostoma</taxon>
    </lineage>
</organism>
<dbReference type="GO" id="GO:0030170">
    <property type="term" value="F:pyridoxal phosphate binding"/>
    <property type="evidence" value="ECO:0007669"/>
    <property type="project" value="InterPro"/>
</dbReference>
<keyword evidence="3" id="KW-1185">Reference proteome</keyword>
<gene>
    <name evidence="2" type="ORF">ANCDUO_09497</name>
</gene>
<reference evidence="2 3" key="1">
    <citation type="submission" date="2013-12" db="EMBL/GenBank/DDBJ databases">
        <title>Draft genome of the parsitic nematode Ancylostoma duodenale.</title>
        <authorList>
            <person name="Mitreva M."/>
        </authorList>
    </citation>
    <scope>NUCLEOTIDE SEQUENCE [LARGE SCALE GENOMIC DNA]</scope>
    <source>
        <strain evidence="2 3">Zhejiang</strain>
    </source>
</reference>
<sequence>IDEPTAILSLYNADNPLSFVKLPLVTCEKPLQSGVVCQSNVQTSECAAAASTWVTAFLGLPECRLRRVAQDSNKSLSNEAPYLMVNEASIKILADVVGLTIKETIDRFRPNLVVRGIPPFLEDTAKYMFIDGFRFEVIKKCTRCEMICVNPATGVKEPQLIVALRNFRHREKMTFGIYVKQIGDETGEIHRNSKVHFE</sequence>
<dbReference type="GO" id="GO:0030151">
    <property type="term" value="F:molybdenum ion binding"/>
    <property type="evidence" value="ECO:0007669"/>
    <property type="project" value="InterPro"/>
</dbReference>
<proteinExistence type="predicted"/>
<evidence type="ECO:0000259" key="1">
    <source>
        <dbReference type="PROSITE" id="PS51340"/>
    </source>
</evidence>
<feature type="domain" description="MOSC" evidence="1">
    <location>
        <begin position="55"/>
        <end position="198"/>
    </location>
</feature>
<evidence type="ECO:0000313" key="2">
    <source>
        <dbReference type="EMBL" id="KIH60256.1"/>
    </source>
</evidence>
<dbReference type="SUPFAM" id="SSF50800">
    <property type="entry name" value="PK beta-barrel domain-like"/>
    <property type="match status" value="1"/>
</dbReference>
<dbReference type="OrthoDB" id="420046at2759"/>
<dbReference type="InterPro" id="IPR005302">
    <property type="entry name" value="MoCF_Sase_C"/>
</dbReference>
<dbReference type="Pfam" id="PF03473">
    <property type="entry name" value="MOSC"/>
    <property type="match status" value="1"/>
</dbReference>
<dbReference type="EMBL" id="KN731132">
    <property type="protein sequence ID" value="KIH60256.1"/>
    <property type="molecule type" value="Genomic_DNA"/>
</dbReference>
<feature type="non-terminal residue" evidence="2">
    <location>
        <position position="1"/>
    </location>
</feature>
<dbReference type="AlphaFoldDB" id="A0A0C2GSY5"/>